<dbReference type="GO" id="GO:0005576">
    <property type="term" value="C:extracellular region"/>
    <property type="evidence" value="ECO:0007669"/>
    <property type="project" value="UniProtKB-SubCell"/>
</dbReference>
<accession>A0A4C1XI53</accession>
<dbReference type="AlphaFoldDB" id="A0A4C1XI53"/>
<dbReference type="Proteomes" id="UP000299102">
    <property type="component" value="Unassembled WGS sequence"/>
</dbReference>
<name>A0A4C1XI53_EUMVA</name>
<dbReference type="Gene3D" id="2.120.10.30">
    <property type="entry name" value="TolB, C-terminal domain"/>
    <property type="match status" value="2"/>
</dbReference>
<evidence type="ECO:0000256" key="2">
    <source>
        <dbReference type="ARBA" id="ARBA00009127"/>
    </source>
</evidence>
<dbReference type="PANTHER" id="PTHR10009">
    <property type="entry name" value="PROTEIN YELLOW-RELATED"/>
    <property type="match status" value="1"/>
</dbReference>
<protein>
    <submittedName>
        <fullName evidence="6">Protein yellow</fullName>
    </submittedName>
</protein>
<evidence type="ECO:0000256" key="3">
    <source>
        <dbReference type="ARBA" id="ARBA00022525"/>
    </source>
</evidence>
<comment type="subcellular location">
    <subcellularLocation>
        <location evidence="1">Secreted</location>
    </subcellularLocation>
</comment>
<evidence type="ECO:0000256" key="4">
    <source>
        <dbReference type="ARBA" id="ARBA00022729"/>
    </source>
</evidence>
<keyword evidence="7" id="KW-1185">Reference proteome</keyword>
<evidence type="ECO:0000313" key="6">
    <source>
        <dbReference type="EMBL" id="GBP62853.1"/>
    </source>
</evidence>
<keyword evidence="4" id="KW-0732">Signal</keyword>
<keyword evidence="3" id="KW-0964">Secreted</keyword>
<evidence type="ECO:0000313" key="7">
    <source>
        <dbReference type="Proteomes" id="UP000299102"/>
    </source>
</evidence>
<dbReference type="EMBL" id="BGZK01000851">
    <property type="protein sequence ID" value="GBP62853.1"/>
    <property type="molecule type" value="Genomic_DNA"/>
</dbReference>
<comment type="similarity">
    <text evidence="2">Belongs to the major royal jelly protein family.</text>
</comment>
<sequence length="751" mass="86086">MSADTRIEAHHRRAHTRTISRIRVHEHNAVLQQLKRKVTSIEKDQQWPRFMSVCRLIDGDRPICIEFVSRPQRRKFRDVPSRYTLLMNMQIYHLAKSHLSKRIRLDDRRSFYSTHTDVCMHLRRRLRTQVERVSELKIAEESVEFSTKCAAVESFQPYSHYTALRENKNFANSHQRFNTERERTGEAGKSVARRSTDHPEVLDSCKAEMGPGFDRFFLLSFCLACCWPGLGARNNLRIIRQWAEPEFAFPDEATKERALQQGDYVPGNSVFLDVDVHHRQGAQQSRIFITNPRFANGRPITLGTVDEMGKIVAYPDYSWHDNQGSNCDGMTSVFRVAIDECERLWVLDAGKIGDHQHCPPQLLAFHLATDELIYRHRFNSSVYNEASLFITPAVDLRGGPGNCQDTYVYVADVSGFALVVVDVARDRSWRVKHRHFYPYPNRGSFTIDVMVEQTYHLVFAQIDRLEKTLGDSIQLSHHFSIVSALAADTGRLAKRMRASCFKYPAIALLRQAADGHRGGLSHSDIGAVRDECCGEASSYTMQRESFDLMDGVFGLALDPMHNKDGKQDRYLYFHALASTTENVVRTSVLRNESFIEHPDADPRDINAFPEERSSQSAAEAIDRNGIMYFGLMDPPSIWCWNTATEYSPQNFHRIALNHETLQFASGVKVVNNLKGEQELWILTCSFQRVMTGTMTADRTNFRIHAEKIPTLIENSPCKVTPKDRRHGYHANLITPTNYHRGPFRYGVASYL</sequence>
<gene>
    <name evidence="6" type="ORF">EVAR_44708_1</name>
</gene>
<organism evidence="6 7">
    <name type="scientific">Eumeta variegata</name>
    <name type="common">Bagworm moth</name>
    <name type="synonym">Eumeta japonica</name>
    <dbReference type="NCBI Taxonomy" id="151549"/>
    <lineage>
        <taxon>Eukaryota</taxon>
        <taxon>Metazoa</taxon>
        <taxon>Ecdysozoa</taxon>
        <taxon>Arthropoda</taxon>
        <taxon>Hexapoda</taxon>
        <taxon>Insecta</taxon>
        <taxon>Pterygota</taxon>
        <taxon>Neoptera</taxon>
        <taxon>Endopterygota</taxon>
        <taxon>Lepidoptera</taxon>
        <taxon>Glossata</taxon>
        <taxon>Ditrysia</taxon>
        <taxon>Tineoidea</taxon>
        <taxon>Psychidae</taxon>
        <taxon>Oiketicinae</taxon>
        <taxon>Eumeta</taxon>
    </lineage>
</organism>
<reference evidence="6 7" key="1">
    <citation type="journal article" date="2019" name="Commun. Biol.">
        <title>The bagworm genome reveals a unique fibroin gene that provides high tensile strength.</title>
        <authorList>
            <person name="Kono N."/>
            <person name="Nakamura H."/>
            <person name="Ohtoshi R."/>
            <person name="Tomita M."/>
            <person name="Numata K."/>
            <person name="Arakawa K."/>
        </authorList>
    </citation>
    <scope>NUCLEOTIDE SEQUENCE [LARGE SCALE GENOMIC DNA]</scope>
</reference>
<comment type="caution">
    <text evidence="6">The sequence shown here is derived from an EMBL/GenBank/DDBJ whole genome shotgun (WGS) entry which is preliminary data.</text>
</comment>
<evidence type="ECO:0000256" key="1">
    <source>
        <dbReference type="ARBA" id="ARBA00004613"/>
    </source>
</evidence>
<proteinExistence type="inferred from homology"/>
<dbReference type="InterPro" id="IPR017996">
    <property type="entry name" value="MRJP/yellow-related"/>
</dbReference>
<keyword evidence="5" id="KW-0325">Glycoprotein</keyword>
<dbReference type="Pfam" id="PF03022">
    <property type="entry name" value="MRJP"/>
    <property type="match status" value="2"/>
</dbReference>
<dbReference type="OrthoDB" id="8184345at2759"/>
<dbReference type="STRING" id="151549.A0A4C1XI53"/>
<dbReference type="InterPro" id="IPR011042">
    <property type="entry name" value="6-blade_b-propeller_TolB-like"/>
</dbReference>
<dbReference type="PANTHER" id="PTHR10009:SF7">
    <property type="entry name" value="GH10609P-RELATED"/>
    <property type="match status" value="1"/>
</dbReference>
<evidence type="ECO:0000256" key="5">
    <source>
        <dbReference type="ARBA" id="ARBA00023180"/>
    </source>
</evidence>